<dbReference type="InterPro" id="IPR010982">
    <property type="entry name" value="Lambda_DNA-bd_dom_sf"/>
</dbReference>
<dbReference type="Gene3D" id="1.10.260.40">
    <property type="entry name" value="lambda repressor-like DNA-binding domains"/>
    <property type="match status" value="1"/>
</dbReference>
<dbReference type="CDD" id="cd00093">
    <property type="entry name" value="HTH_XRE"/>
    <property type="match status" value="1"/>
</dbReference>
<keyword evidence="1" id="KW-0805">Transcription regulation</keyword>
<keyword evidence="2" id="KW-0238">DNA-binding</keyword>
<gene>
    <name evidence="5" type="primary">claICP</name>
</gene>
<reference evidence="5" key="1">
    <citation type="submission" date="2011-02" db="EMBL/GenBank/DDBJ databases">
        <title>ClaI RM system.</title>
        <authorList>
            <person name="Slatko B.E."/>
            <person name="Jack W.E."/>
        </authorList>
    </citation>
    <scope>NUCLEOTIDE SEQUENCE</scope>
    <source>
        <strain evidence="5">L</strain>
    </source>
</reference>
<dbReference type="PANTHER" id="PTHR46797:SF23">
    <property type="entry name" value="HTH-TYPE TRANSCRIPTIONAL REGULATOR SUTR"/>
    <property type="match status" value="1"/>
</dbReference>
<evidence type="ECO:0000256" key="3">
    <source>
        <dbReference type="ARBA" id="ARBA00023163"/>
    </source>
</evidence>
<organism evidence="5">
    <name type="scientific">Caryophanon latum</name>
    <dbReference type="NCBI Taxonomy" id="33977"/>
    <lineage>
        <taxon>Bacteria</taxon>
        <taxon>Bacillati</taxon>
        <taxon>Bacillota</taxon>
        <taxon>Bacilli</taxon>
        <taxon>Bacillales</taxon>
        <taxon>Caryophanaceae</taxon>
        <taxon>Caryophanon</taxon>
    </lineage>
</organism>
<dbReference type="SUPFAM" id="SSF47413">
    <property type="entry name" value="lambda repressor-like DNA-binding domains"/>
    <property type="match status" value="1"/>
</dbReference>
<evidence type="ECO:0000256" key="2">
    <source>
        <dbReference type="ARBA" id="ARBA00023125"/>
    </source>
</evidence>
<dbReference type="GO" id="GO:0005829">
    <property type="term" value="C:cytosol"/>
    <property type="evidence" value="ECO:0007669"/>
    <property type="project" value="TreeGrafter"/>
</dbReference>
<dbReference type="PANTHER" id="PTHR46797">
    <property type="entry name" value="HTH-TYPE TRANSCRIPTIONAL REGULATOR"/>
    <property type="match status" value="1"/>
</dbReference>
<evidence type="ECO:0000313" key="5">
    <source>
        <dbReference type="EMBL" id="ADX97299.1"/>
    </source>
</evidence>
<name>F1KC46_9BACL</name>
<dbReference type="InterPro" id="IPR001387">
    <property type="entry name" value="Cro/C1-type_HTH"/>
</dbReference>
<evidence type="ECO:0000256" key="1">
    <source>
        <dbReference type="ARBA" id="ARBA00023015"/>
    </source>
</evidence>
<accession>F1KC46</accession>
<feature type="domain" description="HTH cro/C1-type" evidence="4">
    <location>
        <begin position="31"/>
        <end position="85"/>
    </location>
</feature>
<dbReference type="GO" id="GO:0003677">
    <property type="term" value="F:DNA binding"/>
    <property type="evidence" value="ECO:0007669"/>
    <property type="project" value="UniProtKB-KW"/>
</dbReference>
<sequence>MIIRSMKNDNDVILTQEIKRIEFQKAFGKNIKRLRQQQELTQDRLGYLAELDRSYIGGIERGERNVCLSNIKRIADALKVSVNDLFNFKEATTYEELCTND</sequence>
<dbReference type="AlphaFoldDB" id="F1KC46"/>
<dbReference type="InterPro" id="IPR050807">
    <property type="entry name" value="TransReg_Diox_bact_type"/>
</dbReference>
<dbReference type="Pfam" id="PF01381">
    <property type="entry name" value="HTH_3"/>
    <property type="match status" value="1"/>
</dbReference>
<dbReference type="GO" id="GO:0003700">
    <property type="term" value="F:DNA-binding transcription factor activity"/>
    <property type="evidence" value="ECO:0007669"/>
    <property type="project" value="TreeGrafter"/>
</dbReference>
<protein>
    <submittedName>
        <fullName evidence="5">C.ClaIP</fullName>
    </submittedName>
</protein>
<dbReference type="SMART" id="SM00530">
    <property type="entry name" value="HTH_XRE"/>
    <property type="match status" value="1"/>
</dbReference>
<dbReference type="PROSITE" id="PS50943">
    <property type="entry name" value="HTH_CROC1"/>
    <property type="match status" value="1"/>
</dbReference>
<keyword evidence="3" id="KW-0804">Transcription</keyword>
<proteinExistence type="predicted"/>
<evidence type="ECO:0000259" key="4">
    <source>
        <dbReference type="PROSITE" id="PS50943"/>
    </source>
</evidence>
<dbReference type="EMBL" id="JF323047">
    <property type="protein sequence ID" value="ADX97299.1"/>
    <property type="molecule type" value="Genomic_DNA"/>
</dbReference>